<proteinExistence type="predicted"/>
<name>A0A1W1IDI2_9LACT</name>
<dbReference type="OrthoDB" id="2932708at2"/>
<dbReference type="AlphaFoldDB" id="A0A1W1IDI2"/>
<keyword evidence="1" id="KW-0812">Transmembrane</keyword>
<dbReference type="EMBL" id="FWEY01000002">
    <property type="protein sequence ID" value="SLM51050.1"/>
    <property type="molecule type" value="Genomic_DNA"/>
</dbReference>
<feature type="transmembrane region" description="Helical" evidence="1">
    <location>
        <begin position="64"/>
        <end position="86"/>
    </location>
</feature>
<keyword evidence="3" id="KW-1185">Reference proteome</keyword>
<dbReference type="RefSeq" id="WP_086941926.1">
    <property type="nucleotide sequence ID" value="NZ_FONM01000022.1"/>
</dbReference>
<feature type="transmembrane region" description="Helical" evidence="1">
    <location>
        <begin position="92"/>
        <end position="112"/>
    </location>
</feature>
<organism evidence="2 3">
    <name type="scientific">Trichococcus pasteurii</name>
    <dbReference type="NCBI Taxonomy" id="43064"/>
    <lineage>
        <taxon>Bacteria</taxon>
        <taxon>Bacillati</taxon>
        <taxon>Bacillota</taxon>
        <taxon>Bacilli</taxon>
        <taxon>Lactobacillales</taxon>
        <taxon>Carnobacteriaceae</taxon>
        <taxon>Trichococcus</taxon>
    </lineage>
</organism>
<sequence>MNFWKCIDFIFYFSLTLLMINDYFPDSFLFNLIPIKLNLWIILSLYLLYILSKRFRRPKNTDNINGQILSIIYLFFVMLLLTALGGKSASGIGLGNIGVWVTLGISLGEIFAQKRKSE</sequence>
<evidence type="ECO:0000256" key="1">
    <source>
        <dbReference type="SAM" id="Phobius"/>
    </source>
</evidence>
<reference evidence="3" key="1">
    <citation type="submission" date="2016-04" db="EMBL/GenBank/DDBJ databases">
        <authorList>
            <person name="Strepis N."/>
        </authorList>
    </citation>
    <scope>NUCLEOTIDE SEQUENCE [LARGE SCALE GENOMIC DNA]</scope>
</reference>
<feature type="transmembrane region" description="Helical" evidence="1">
    <location>
        <begin position="30"/>
        <end position="52"/>
    </location>
</feature>
<evidence type="ECO:0000313" key="2">
    <source>
        <dbReference type="EMBL" id="SLM51050.1"/>
    </source>
</evidence>
<feature type="transmembrane region" description="Helical" evidence="1">
    <location>
        <begin position="7"/>
        <end position="24"/>
    </location>
</feature>
<protein>
    <submittedName>
        <fullName evidence="2">Uncharacterized protein</fullName>
    </submittedName>
</protein>
<accession>A0A1W1IDI2</accession>
<evidence type="ECO:0000313" key="3">
    <source>
        <dbReference type="Proteomes" id="UP000195985"/>
    </source>
</evidence>
<gene>
    <name evidence="2" type="ORF">TPAS_725</name>
</gene>
<keyword evidence="1" id="KW-0472">Membrane</keyword>
<keyword evidence="1" id="KW-1133">Transmembrane helix</keyword>
<dbReference type="Proteomes" id="UP000195985">
    <property type="component" value="Unassembled WGS sequence"/>
</dbReference>